<dbReference type="InterPro" id="IPR015077">
    <property type="entry name" value="DUF1858"/>
</dbReference>
<dbReference type="OrthoDB" id="9769774at2"/>
<dbReference type="RefSeq" id="WP_004618296.1">
    <property type="nucleotide sequence ID" value="NZ_ACXX02000004.1"/>
</dbReference>
<gene>
    <name evidence="2" type="ORF">Cpap_2403</name>
</gene>
<evidence type="ECO:0000259" key="1">
    <source>
        <dbReference type="Pfam" id="PF08984"/>
    </source>
</evidence>
<protein>
    <recommendedName>
        <fullName evidence="1">DUF1858 domain-containing protein</fullName>
    </recommendedName>
</protein>
<evidence type="ECO:0000313" key="2">
    <source>
        <dbReference type="EMBL" id="EGD48253.1"/>
    </source>
</evidence>
<dbReference type="EMBL" id="ACXX02000004">
    <property type="protein sequence ID" value="EGD48253.1"/>
    <property type="molecule type" value="Genomic_DNA"/>
</dbReference>
<name>F1TB49_9FIRM</name>
<keyword evidence="3" id="KW-1185">Reference proteome</keyword>
<dbReference type="Proteomes" id="UP000003860">
    <property type="component" value="Unassembled WGS sequence"/>
</dbReference>
<proteinExistence type="predicted"/>
<reference evidence="2" key="2">
    <citation type="submission" date="2011-01" db="EMBL/GenBank/DDBJ databases">
        <title>The Non-contiguous Finished genome of Clostridium papyrosolvens.</title>
        <authorList>
            <person name="Lucas S."/>
            <person name="Copeland A."/>
            <person name="Lapidus A."/>
            <person name="Cheng J.-F."/>
            <person name="Goodwin L."/>
            <person name="Pitluck S."/>
            <person name="Misra M."/>
            <person name="Chertkov O."/>
            <person name="Detter J.C."/>
            <person name="Han C."/>
            <person name="Tapia R."/>
            <person name="Land M."/>
            <person name="Hauser L."/>
            <person name="Kyrpides N."/>
            <person name="Ivanova N."/>
            <person name="Pagani I."/>
            <person name="Mouttaki H."/>
            <person name="He Z."/>
            <person name="Zhou J."/>
            <person name="Hemme C.L."/>
            <person name="Woyke T."/>
        </authorList>
    </citation>
    <scope>NUCLEOTIDE SEQUENCE [LARGE SCALE GENOMIC DNA]</scope>
    <source>
        <strain evidence="2">DSM 2782</strain>
    </source>
</reference>
<dbReference type="STRING" id="588581.Cpap_2403"/>
<dbReference type="Gene3D" id="1.10.3910.10">
    <property type="entry name" value="SP0561-like"/>
    <property type="match status" value="1"/>
</dbReference>
<dbReference type="Pfam" id="PF08984">
    <property type="entry name" value="DUF1858"/>
    <property type="match status" value="1"/>
</dbReference>
<comment type="caution">
    <text evidence="2">The sequence shown here is derived from an EMBL/GenBank/DDBJ whole genome shotgun (WGS) entry which is preliminary data.</text>
</comment>
<feature type="domain" description="DUF1858" evidence="1">
    <location>
        <begin position="5"/>
        <end position="62"/>
    </location>
</feature>
<sequence>MSKAIDLSKSVYDICKEYPEMIGILKEMGFENISAPGMLNTAGRIMTIPKGAAMKGIELQKLKEILAAKGFSIKE</sequence>
<accession>F1TB49</accession>
<dbReference type="eggNOG" id="COG2461">
    <property type="taxonomic scope" value="Bacteria"/>
</dbReference>
<organism evidence="2 3">
    <name type="scientific">Ruminiclostridium papyrosolvens DSM 2782</name>
    <dbReference type="NCBI Taxonomy" id="588581"/>
    <lineage>
        <taxon>Bacteria</taxon>
        <taxon>Bacillati</taxon>
        <taxon>Bacillota</taxon>
        <taxon>Clostridia</taxon>
        <taxon>Eubacteriales</taxon>
        <taxon>Oscillospiraceae</taxon>
        <taxon>Ruminiclostridium</taxon>
    </lineage>
</organism>
<dbReference type="InterPro" id="IPR038062">
    <property type="entry name" value="ScdA-like_N_sf"/>
</dbReference>
<dbReference type="AlphaFoldDB" id="F1TB49"/>
<dbReference type="SUPFAM" id="SSF140683">
    <property type="entry name" value="SP0561-like"/>
    <property type="match status" value="1"/>
</dbReference>
<evidence type="ECO:0000313" key="3">
    <source>
        <dbReference type="Proteomes" id="UP000003860"/>
    </source>
</evidence>
<reference evidence="2" key="1">
    <citation type="submission" date="2009-07" db="EMBL/GenBank/DDBJ databases">
        <authorList>
            <consortium name="US DOE Joint Genome Institute (JGI-PGF)"/>
            <person name="Lucas S."/>
            <person name="Copeland A."/>
            <person name="Lapidus A."/>
            <person name="Glavina del Rio T."/>
            <person name="Tice H."/>
            <person name="Bruce D."/>
            <person name="Goodwin L."/>
            <person name="Pitluck S."/>
            <person name="Larimer F."/>
            <person name="Land M.L."/>
            <person name="Mouttaki H."/>
            <person name="He Z."/>
            <person name="Zhou J."/>
            <person name="Hemme C.L."/>
        </authorList>
    </citation>
    <scope>NUCLEOTIDE SEQUENCE</scope>
    <source>
        <strain evidence="2">DSM 2782</strain>
    </source>
</reference>